<dbReference type="EMBL" id="JAPTGB010000005">
    <property type="protein sequence ID" value="MCZ0860281.1"/>
    <property type="molecule type" value="Genomic_DNA"/>
</dbReference>
<dbReference type="Proteomes" id="UP001141422">
    <property type="component" value="Unassembled WGS sequence"/>
</dbReference>
<evidence type="ECO:0000256" key="1">
    <source>
        <dbReference type="SAM" id="Phobius"/>
    </source>
</evidence>
<keyword evidence="4" id="KW-1185">Reference proteome</keyword>
<organism evidence="3 4">
    <name type="scientific">Methanocorpusculum petauri</name>
    <dbReference type="NCBI Taxonomy" id="3002863"/>
    <lineage>
        <taxon>Archaea</taxon>
        <taxon>Methanobacteriati</taxon>
        <taxon>Methanobacteriota</taxon>
        <taxon>Stenosarchaea group</taxon>
        <taxon>Methanomicrobia</taxon>
        <taxon>Methanomicrobiales</taxon>
        <taxon>Methanocorpusculaceae</taxon>
        <taxon>Methanocorpusculum</taxon>
    </lineage>
</organism>
<sequence length="237" mass="25217">MLKHLALIILLAALLLVFPVAAANASMIENTNFITVQSSPPYADVYIDGIYQGKTPVTSPDHYEGHYEIRVVLAGYDEYIVPDLYVKPLGSGVASVTANLMKNTSLAGVVVYAEPAGVEVYVDEVYAGTVPELKDGGLQLAGYLPGKHNFRFEKDGYNTVTKNDYMLSAGNTETLRVTLGKAAGTTTPTEEETIVPATTITTVPTTFAPTAPPTKAPVPILGILLGCAAAVLLMRRL</sequence>
<proteinExistence type="predicted"/>
<keyword evidence="1" id="KW-0472">Membrane</keyword>
<gene>
    <name evidence="3" type="ORF">O0S10_03415</name>
</gene>
<dbReference type="RefSeq" id="WP_268924502.1">
    <property type="nucleotide sequence ID" value="NZ_JAPTGB010000005.1"/>
</dbReference>
<dbReference type="InterPro" id="IPR013229">
    <property type="entry name" value="PEGA"/>
</dbReference>
<keyword evidence="1" id="KW-1133">Transmembrane helix</keyword>
<accession>A0ABT4IFC1</accession>
<dbReference type="Pfam" id="PF08308">
    <property type="entry name" value="PEGA"/>
    <property type="match status" value="2"/>
</dbReference>
<evidence type="ECO:0000313" key="3">
    <source>
        <dbReference type="EMBL" id="MCZ0860281.1"/>
    </source>
</evidence>
<dbReference type="PANTHER" id="PTHR36194:SF1">
    <property type="entry name" value="S-LAYER-LIKE PROTEIN"/>
    <property type="match status" value="1"/>
</dbReference>
<evidence type="ECO:0000259" key="2">
    <source>
        <dbReference type="Pfam" id="PF08308"/>
    </source>
</evidence>
<evidence type="ECO:0000313" key="4">
    <source>
        <dbReference type="Proteomes" id="UP001141422"/>
    </source>
</evidence>
<name>A0ABT4IFC1_9EURY</name>
<feature type="transmembrane region" description="Helical" evidence="1">
    <location>
        <begin position="216"/>
        <end position="234"/>
    </location>
</feature>
<feature type="domain" description="PEGA" evidence="2">
    <location>
        <begin position="34"/>
        <end position="79"/>
    </location>
</feature>
<feature type="domain" description="PEGA" evidence="2">
    <location>
        <begin position="108"/>
        <end position="177"/>
    </location>
</feature>
<comment type="caution">
    <text evidence="3">The sequence shown here is derived from an EMBL/GenBank/DDBJ whole genome shotgun (WGS) entry which is preliminary data.</text>
</comment>
<dbReference type="PANTHER" id="PTHR36194">
    <property type="entry name" value="S-LAYER-LIKE PROTEIN"/>
    <property type="match status" value="1"/>
</dbReference>
<reference evidence="3" key="1">
    <citation type="submission" date="2022-12" db="EMBL/GenBank/DDBJ databases">
        <title>Isolation and characterisation of novel Methanocorpusculum spp. from native Australian herbivores indicates the genus is ancestrally host-associated.</title>
        <authorList>
            <person name="Volmer J.G."/>
            <person name="Soo R.M."/>
            <person name="Evans P.N."/>
            <person name="Hoedt E.C."/>
            <person name="Astorga Alsina A.L."/>
            <person name="Woodcroft B.J."/>
            <person name="Tyson G.W."/>
            <person name="Hugenholtz P."/>
            <person name="Morrison M."/>
        </authorList>
    </citation>
    <scope>NUCLEOTIDE SEQUENCE</scope>
    <source>
        <strain evidence="3">MG</strain>
    </source>
</reference>
<protein>
    <submittedName>
        <fullName evidence="3">PEGA domain-containing protein</fullName>
    </submittedName>
</protein>
<keyword evidence="1" id="KW-0812">Transmembrane</keyword>